<evidence type="ECO:0000313" key="1">
    <source>
        <dbReference type="EMBL" id="GIG31246.1"/>
    </source>
</evidence>
<proteinExistence type="predicted"/>
<evidence type="ECO:0000313" key="4">
    <source>
        <dbReference type="Proteomes" id="UP000618382"/>
    </source>
</evidence>
<keyword evidence="4" id="KW-1185">Reference proteome</keyword>
<dbReference type="AlphaFoldDB" id="A0A7Y9FEX6"/>
<evidence type="ECO:0000313" key="3">
    <source>
        <dbReference type="Proteomes" id="UP000577956"/>
    </source>
</evidence>
<dbReference type="Proteomes" id="UP000577956">
    <property type="component" value="Unassembled WGS sequence"/>
</dbReference>
<organism evidence="2 3">
    <name type="scientific">Cellulomonas oligotrophica</name>
    <dbReference type="NCBI Taxonomy" id="931536"/>
    <lineage>
        <taxon>Bacteria</taxon>
        <taxon>Bacillati</taxon>
        <taxon>Actinomycetota</taxon>
        <taxon>Actinomycetes</taxon>
        <taxon>Micrococcales</taxon>
        <taxon>Cellulomonadaceae</taxon>
        <taxon>Cellulomonas</taxon>
    </lineage>
</organism>
<dbReference type="EMBL" id="JACCBK010000001">
    <property type="protein sequence ID" value="NYD85747.1"/>
    <property type="molecule type" value="Genomic_DNA"/>
</dbReference>
<reference evidence="2 3" key="1">
    <citation type="submission" date="2020-07" db="EMBL/GenBank/DDBJ databases">
        <title>Sequencing the genomes of 1000 actinobacteria strains.</title>
        <authorList>
            <person name="Klenk H.-P."/>
        </authorList>
    </citation>
    <scope>NUCLEOTIDE SEQUENCE [LARGE SCALE GENOMIC DNA]</scope>
    <source>
        <strain evidence="2 3">DSM 24482</strain>
    </source>
</reference>
<gene>
    <name evidence="2" type="ORF">BKA21_001296</name>
    <name evidence="1" type="ORF">Col01nite_04050</name>
</gene>
<evidence type="ECO:0008006" key="5">
    <source>
        <dbReference type="Google" id="ProtNLM"/>
    </source>
</evidence>
<protein>
    <recommendedName>
        <fullName evidence="5">HEPN domain-containing protein</fullName>
    </recommendedName>
</protein>
<sequence length="137" mass="14655">MTPRSTGRVAAMTPGEVRVRAEAARKFLEVAQLVAEEEETSYRSVSVSLAVLAGIAAGDAICGHALKQRSRGQDHHQAVDLLRQVRNAGPAVRALSYLLDIKDAAQYGTGALPADKTAHALRSAQTVVEQMNLLLRP</sequence>
<dbReference type="RefSeq" id="WP_140457503.1">
    <property type="nucleotide sequence ID" value="NZ_BAABFI010000018.1"/>
</dbReference>
<accession>A0A7Y9FEX6</accession>
<dbReference type="Proteomes" id="UP000618382">
    <property type="component" value="Unassembled WGS sequence"/>
</dbReference>
<name>A0A7Y9FEX6_9CELL</name>
<comment type="caution">
    <text evidence="2">The sequence shown here is derived from an EMBL/GenBank/DDBJ whole genome shotgun (WGS) entry which is preliminary data.</text>
</comment>
<dbReference type="EMBL" id="BONN01000001">
    <property type="protein sequence ID" value="GIG31246.1"/>
    <property type="molecule type" value="Genomic_DNA"/>
</dbReference>
<evidence type="ECO:0000313" key="2">
    <source>
        <dbReference type="EMBL" id="NYD85747.1"/>
    </source>
</evidence>
<reference evidence="1 4" key="2">
    <citation type="submission" date="2021-01" db="EMBL/GenBank/DDBJ databases">
        <title>Whole genome shotgun sequence of Cellulomonas oligotrophica NBRC 109435.</title>
        <authorList>
            <person name="Komaki H."/>
            <person name="Tamura T."/>
        </authorList>
    </citation>
    <scope>NUCLEOTIDE SEQUENCE [LARGE SCALE GENOMIC DNA]</scope>
    <source>
        <strain evidence="1 4">NBRC 109435</strain>
    </source>
</reference>